<organism evidence="1 2">
    <name type="scientific">Prochlorococcus marinus (strain NATL2A)</name>
    <dbReference type="NCBI Taxonomy" id="59920"/>
    <lineage>
        <taxon>Bacteria</taxon>
        <taxon>Bacillati</taxon>
        <taxon>Cyanobacteriota</taxon>
        <taxon>Cyanophyceae</taxon>
        <taxon>Synechococcales</taxon>
        <taxon>Prochlorococcaceae</taxon>
        <taxon>Prochlorococcus</taxon>
    </lineage>
</organism>
<dbReference type="AlphaFoldDB" id="A7MDX7"/>
<keyword evidence="2" id="KW-1185">Reference proteome</keyword>
<protein>
    <submittedName>
        <fullName evidence="1">Uncharacterized protein</fullName>
    </submittedName>
</protein>
<evidence type="ECO:0000313" key="2">
    <source>
        <dbReference type="Proteomes" id="UP000002535"/>
    </source>
</evidence>
<dbReference type="HOGENOM" id="CLU_3156650_0_0_3"/>
<dbReference type="EMBL" id="CP000095">
    <property type="protein sequence ID" value="ABU24065.1"/>
    <property type="molecule type" value="Genomic_DNA"/>
</dbReference>
<dbReference type="KEGG" id="pmn:PMN2A_2144"/>
<sequence>MDLIVQDFEEINIERPQMVEKILVNVEQGMQKDYSITNQVALLPVQSK</sequence>
<dbReference type="Proteomes" id="UP000002535">
    <property type="component" value="Chromosome"/>
</dbReference>
<proteinExistence type="predicted"/>
<gene>
    <name evidence="1" type="ordered locus">PMN2A_2144</name>
</gene>
<name>A7MDX7_PROMT</name>
<dbReference type="RefSeq" id="WP_011295060.1">
    <property type="nucleotide sequence ID" value="NC_007335.2"/>
</dbReference>
<dbReference type="PhylomeDB" id="A7MDX7"/>
<accession>A7MDX7</accession>
<reference evidence="1 2" key="1">
    <citation type="journal article" date="2007" name="PLoS Genet.">
        <title>Patterns and implications of gene gain and loss in the evolution of Prochlorococcus.</title>
        <authorList>
            <person name="Kettler G.C."/>
            <person name="Martiny A.C."/>
            <person name="Huang K."/>
            <person name="Zucker J."/>
            <person name="Coleman M.L."/>
            <person name="Rodrigue S."/>
            <person name="Chen F."/>
            <person name="Lapidus A."/>
            <person name="Ferriera S."/>
            <person name="Johnson J."/>
            <person name="Steglich C."/>
            <person name="Church G.M."/>
            <person name="Richardson P."/>
            <person name="Chisholm S.W."/>
        </authorList>
    </citation>
    <scope>NUCLEOTIDE SEQUENCE [LARGE SCALE GENOMIC DNA]</scope>
    <source>
        <strain evidence="1 2">NATL2A</strain>
    </source>
</reference>
<evidence type="ECO:0000313" key="1">
    <source>
        <dbReference type="EMBL" id="ABU24065.1"/>
    </source>
</evidence>